<protein>
    <submittedName>
        <fullName evidence="1">Uncharacterized protein</fullName>
    </submittedName>
</protein>
<keyword evidence="2" id="KW-1185">Reference proteome</keyword>
<reference evidence="1 2" key="1">
    <citation type="submission" date="2013-06" db="EMBL/GenBank/DDBJ databases">
        <authorList>
            <person name="Weinstock G."/>
            <person name="Sodergren E."/>
            <person name="Lobos E.A."/>
            <person name="Fulton L."/>
            <person name="Fulton R."/>
            <person name="Courtney L."/>
            <person name="Fronick C."/>
            <person name="O'Laughlin M."/>
            <person name="Godfrey J."/>
            <person name="Wilson R.M."/>
            <person name="Miner T."/>
            <person name="Farmer C."/>
            <person name="Delehaunty K."/>
            <person name="Cordes M."/>
            <person name="Minx P."/>
            <person name="Tomlinson C."/>
            <person name="Chen J."/>
            <person name="Wollam A."/>
            <person name="Pepin K.H."/>
            <person name="Bhonagiri V."/>
            <person name="Zhang X."/>
            <person name="Warren W."/>
            <person name="Mitreva M."/>
            <person name="Mardis E.R."/>
            <person name="Wilson R.K."/>
        </authorList>
    </citation>
    <scope>NUCLEOTIDE SEQUENCE [LARGE SCALE GENOMIC DNA]</scope>
    <source>
        <strain evidence="1 2">ATCC 29426</strain>
    </source>
</reference>
<organism evidence="1 2">
    <name type="scientific">Prevotella disiens JCM 6334 = ATCC 29426</name>
    <dbReference type="NCBI Taxonomy" id="1235811"/>
    <lineage>
        <taxon>Bacteria</taxon>
        <taxon>Pseudomonadati</taxon>
        <taxon>Bacteroidota</taxon>
        <taxon>Bacteroidia</taxon>
        <taxon>Bacteroidales</taxon>
        <taxon>Prevotellaceae</taxon>
        <taxon>Prevotella</taxon>
    </lineage>
</organism>
<comment type="caution">
    <text evidence="1">The sequence shown here is derived from an EMBL/GenBank/DDBJ whole genome shotgun (WGS) entry which is preliminary data.</text>
</comment>
<evidence type="ECO:0000313" key="2">
    <source>
        <dbReference type="Proteomes" id="UP000016660"/>
    </source>
</evidence>
<gene>
    <name evidence="1" type="ORF">HMPREF0653_01172</name>
</gene>
<dbReference type="Proteomes" id="UP000016660">
    <property type="component" value="Unassembled WGS sequence"/>
</dbReference>
<feature type="non-terminal residue" evidence="1">
    <location>
        <position position="1"/>
    </location>
</feature>
<proteinExistence type="predicted"/>
<name>A0ABN0NSN4_9BACT</name>
<evidence type="ECO:0000313" key="1">
    <source>
        <dbReference type="EMBL" id="ERJ77369.1"/>
    </source>
</evidence>
<accession>A0ABN0NSN4</accession>
<sequence length="92" mass="10400">VVQQVGHFGLRAELFSHAKSQFFDALFQFLPGGGVDGCKSHINIIFNCHFHLVWCKCTQSKSLLPAPMKAREIEGSRRQMYKHELPNSPTSL</sequence>
<dbReference type="EMBL" id="AWUY01000081">
    <property type="protein sequence ID" value="ERJ77369.1"/>
    <property type="molecule type" value="Genomic_DNA"/>
</dbReference>